<dbReference type="PANTHER" id="PTHR23517:SF2">
    <property type="entry name" value="MULTIDRUG RESISTANCE PROTEIN MDTH"/>
    <property type="match status" value="1"/>
</dbReference>
<feature type="transmembrane region" description="Helical" evidence="7">
    <location>
        <begin position="44"/>
        <end position="65"/>
    </location>
</feature>
<accession>A0ABR9JD57</accession>
<evidence type="ECO:0000256" key="1">
    <source>
        <dbReference type="ARBA" id="ARBA00004651"/>
    </source>
</evidence>
<dbReference type="InterPro" id="IPR050171">
    <property type="entry name" value="MFS_Transporters"/>
</dbReference>
<sequence length="404" mass="41154">MHSADSPRRQIILGALLPAFIFSLGAGAMIPVLAPFAVERGATLAVAGIIAAMLPVGQILADLPAGALAARVGDRRAMLLASGAAAVGFLAAGLSPSLITLGAAILLVGAANAVFQLARHSYLTEVTPVHQRARVLSTLGGVHRIGQFVGPFLGAGVIALGDMRAVFLLALLTAVAAGVTVVLAPEIDTRSARTSGAPRTGFRAVIIEHRELLMTLGAASMLVGAIRGARQQVIPLWGEHLGLDPTAISLIYGLAGGIDMLLFYPAGKVMDHLGRLWIGVPSMVGLGVAMAVVPLTGSAAGLAGVAVLLGISNGLGSGVMMTIASDIAPPQDRPQFLGAWRLLQDFGIAAGPLTLAAGAALGTLAGGIWAASLMGPLASAALLRWLPRYSVHASRRTRRRAGLQ</sequence>
<feature type="transmembrane region" description="Helical" evidence="7">
    <location>
        <begin position="276"/>
        <end position="293"/>
    </location>
</feature>
<feature type="transmembrane region" description="Helical" evidence="7">
    <location>
        <begin position="246"/>
        <end position="264"/>
    </location>
</feature>
<dbReference type="PROSITE" id="PS50850">
    <property type="entry name" value="MFS"/>
    <property type="match status" value="1"/>
</dbReference>
<keyword evidence="3" id="KW-1003">Cell membrane</keyword>
<feature type="transmembrane region" description="Helical" evidence="7">
    <location>
        <begin position="12"/>
        <end position="38"/>
    </location>
</feature>
<comment type="caution">
    <text evidence="9">The sequence shown here is derived from an EMBL/GenBank/DDBJ whole genome shotgun (WGS) entry which is preliminary data.</text>
</comment>
<organism evidence="9 10">
    <name type="scientific">Nesterenkonia lutea</name>
    <dbReference type="NCBI Taxonomy" id="272919"/>
    <lineage>
        <taxon>Bacteria</taxon>
        <taxon>Bacillati</taxon>
        <taxon>Actinomycetota</taxon>
        <taxon>Actinomycetes</taxon>
        <taxon>Micrococcales</taxon>
        <taxon>Micrococcaceae</taxon>
        <taxon>Nesterenkonia</taxon>
    </lineage>
</organism>
<dbReference type="CDD" id="cd17325">
    <property type="entry name" value="MFS_MdtG_SLC18_like"/>
    <property type="match status" value="1"/>
</dbReference>
<evidence type="ECO:0000256" key="4">
    <source>
        <dbReference type="ARBA" id="ARBA00022692"/>
    </source>
</evidence>
<feature type="transmembrane region" description="Helical" evidence="7">
    <location>
        <begin position="367"/>
        <end position="386"/>
    </location>
</feature>
<keyword evidence="6 7" id="KW-0472">Membrane</keyword>
<evidence type="ECO:0000256" key="2">
    <source>
        <dbReference type="ARBA" id="ARBA00022448"/>
    </source>
</evidence>
<evidence type="ECO:0000259" key="8">
    <source>
        <dbReference type="PROSITE" id="PS50850"/>
    </source>
</evidence>
<evidence type="ECO:0000256" key="3">
    <source>
        <dbReference type="ARBA" id="ARBA00022475"/>
    </source>
</evidence>
<feature type="transmembrane region" description="Helical" evidence="7">
    <location>
        <begin position="165"/>
        <end position="184"/>
    </location>
</feature>
<name>A0ABR9JD57_9MICC</name>
<dbReference type="Pfam" id="PF07690">
    <property type="entry name" value="MFS_1"/>
    <property type="match status" value="1"/>
</dbReference>
<evidence type="ECO:0000256" key="7">
    <source>
        <dbReference type="SAM" id="Phobius"/>
    </source>
</evidence>
<dbReference type="PANTHER" id="PTHR23517">
    <property type="entry name" value="RESISTANCE PROTEIN MDTM, PUTATIVE-RELATED-RELATED"/>
    <property type="match status" value="1"/>
</dbReference>
<keyword evidence="5 7" id="KW-1133">Transmembrane helix</keyword>
<dbReference type="Proteomes" id="UP000643525">
    <property type="component" value="Unassembled WGS sequence"/>
</dbReference>
<evidence type="ECO:0000313" key="10">
    <source>
        <dbReference type="Proteomes" id="UP000643525"/>
    </source>
</evidence>
<dbReference type="RefSeq" id="WP_192594958.1">
    <property type="nucleotide sequence ID" value="NZ_BAAALJ010000014.1"/>
</dbReference>
<proteinExistence type="predicted"/>
<dbReference type="InterPro" id="IPR011701">
    <property type="entry name" value="MFS"/>
</dbReference>
<feature type="domain" description="Major facilitator superfamily (MFS) profile" evidence="8">
    <location>
        <begin position="11"/>
        <end position="390"/>
    </location>
</feature>
<keyword evidence="4 7" id="KW-0812">Transmembrane</keyword>
<evidence type="ECO:0000256" key="6">
    <source>
        <dbReference type="ARBA" id="ARBA00023136"/>
    </source>
</evidence>
<keyword evidence="2" id="KW-0813">Transport</keyword>
<dbReference type="EMBL" id="JADBED010000001">
    <property type="protein sequence ID" value="MBE1523866.1"/>
    <property type="molecule type" value="Genomic_DNA"/>
</dbReference>
<comment type="subcellular location">
    <subcellularLocation>
        <location evidence="1">Cell membrane</location>
        <topology evidence="1">Multi-pass membrane protein</topology>
    </subcellularLocation>
</comment>
<dbReference type="InterPro" id="IPR020846">
    <property type="entry name" value="MFS_dom"/>
</dbReference>
<reference evidence="9 10" key="1">
    <citation type="submission" date="2020-10" db="EMBL/GenBank/DDBJ databases">
        <title>Sequencing the genomes of 1000 actinobacteria strains.</title>
        <authorList>
            <person name="Klenk H.-P."/>
        </authorList>
    </citation>
    <scope>NUCLEOTIDE SEQUENCE [LARGE SCALE GENOMIC DNA]</scope>
    <source>
        <strain evidence="9 10">DSM 15666</strain>
    </source>
</reference>
<feature type="transmembrane region" description="Helical" evidence="7">
    <location>
        <begin position="299"/>
        <end position="321"/>
    </location>
</feature>
<evidence type="ECO:0000313" key="9">
    <source>
        <dbReference type="EMBL" id="MBE1523866.1"/>
    </source>
</evidence>
<keyword evidence="10" id="KW-1185">Reference proteome</keyword>
<evidence type="ECO:0000256" key="5">
    <source>
        <dbReference type="ARBA" id="ARBA00022989"/>
    </source>
</evidence>
<gene>
    <name evidence="9" type="ORF">H4W27_000984</name>
</gene>
<dbReference type="InterPro" id="IPR036259">
    <property type="entry name" value="MFS_trans_sf"/>
</dbReference>
<protein>
    <submittedName>
        <fullName evidence="9">MFS family permease</fullName>
    </submittedName>
</protein>
<dbReference type="SUPFAM" id="SSF103473">
    <property type="entry name" value="MFS general substrate transporter"/>
    <property type="match status" value="1"/>
</dbReference>
<dbReference type="Gene3D" id="1.20.1250.20">
    <property type="entry name" value="MFS general substrate transporter like domains"/>
    <property type="match status" value="2"/>
</dbReference>